<evidence type="ECO:0000313" key="5">
    <source>
        <dbReference type="WBParaSite" id="ACOC_0001222001-mRNA-1"/>
    </source>
</evidence>
<dbReference type="WBParaSite" id="ACOC_0001222001-mRNA-1">
    <property type="protein sequence ID" value="ACOC_0001222001-mRNA-1"/>
    <property type="gene ID" value="ACOC_0001222001"/>
</dbReference>
<reference evidence="3 4" key="2">
    <citation type="submission" date="2018-11" db="EMBL/GenBank/DDBJ databases">
        <authorList>
            <consortium name="Pathogen Informatics"/>
        </authorList>
    </citation>
    <scope>NUCLEOTIDE SEQUENCE [LARGE SCALE GENOMIC DNA]</scope>
    <source>
        <strain evidence="3 4">Costa Rica</strain>
    </source>
</reference>
<dbReference type="InterPro" id="IPR038092">
    <property type="entry name" value="PHAX_RNA-binding_sf"/>
</dbReference>
<reference evidence="5" key="1">
    <citation type="submission" date="2017-02" db="UniProtKB">
        <authorList>
            <consortium name="WormBaseParasite"/>
        </authorList>
    </citation>
    <scope>IDENTIFICATION</scope>
</reference>
<feature type="compositionally biased region" description="Basic and acidic residues" evidence="1">
    <location>
        <begin position="111"/>
        <end position="128"/>
    </location>
</feature>
<dbReference type="Pfam" id="PF10258">
    <property type="entry name" value="PHAX_RNA-bd"/>
    <property type="match status" value="1"/>
</dbReference>
<gene>
    <name evidence="3" type="ORF">ACOC_LOCUS12221</name>
</gene>
<feature type="domain" description="Phosphorylated adapter RNA export protein RNA-binding" evidence="2">
    <location>
        <begin position="36"/>
        <end position="81"/>
    </location>
</feature>
<evidence type="ECO:0000256" key="1">
    <source>
        <dbReference type="SAM" id="MobiDB-lite"/>
    </source>
</evidence>
<protein>
    <submittedName>
        <fullName evidence="5">RNA_GG_bind domain-containing protein</fullName>
    </submittedName>
</protein>
<dbReference type="AlphaFoldDB" id="A0A0R3Q017"/>
<evidence type="ECO:0000259" key="2">
    <source>
        <dbReference type="Pfam" id="PF10258"/>
    </source>
</evidence>
<sequence>MLKVADRSHLISPLYSLEKLMAVQFATDISTEQLGDEIAEALGERNLKLIRSVVLACGSGKALSLFEKTREVERGGGMMMLLQKKVLVESNQEARRVMRARKSGRFNFSKNEAKPDKLMKKEGEKDSALDTPMPLPPIEHLFRQHMLFDAGKPVSNDGKFEDTLMET</sequence>
<dbReference type="InterPro" id="IPR019385">
    <property type="entry name" value="PHAX_RNA-binding_domain"/>
</dbReference>
<dbReference type="EMBL" id="UYYA01004939">
    <property type="protein sequence ID" value="VDM63806.1"/>
    <property type="molecule type" value="Genomic_DNA"/>
</dbReference>
<dbReference type="Proteomes" id="UP000267027">
    <property type="component" value="Unassembled WGS sequence"/>
</dbReference>
<feature type="region of interest" description="Disordered" evidence="1">
    <location>
        <begin position="109"/>
        <end position="130"/>
    </location>
</feature>
<evidence type="ECO:0000313" key="3">
    <source>
        <dbReference type="EMBL" id="VDM63806.1"/>
    </source>
</evidence>
<proteinExistence type="predicted"/>
<dbReference type="Gene3D" id="1.10.10.1440">
    <property type="entry name" value="PHAX RNA-binding domain"/>
    <property type="match status" value="1"/>
</dbReference>
<keyword evidence="4" id="KW-1185">Reference proteome</keyword>
<organism evidence="5">
    <name type="scientific">Angiostrongylus costaricensis</name>
    <name type="common">Nematode worm</name>
    <dbReference type="NCBI Taxonomy" id="334426"/>
    <lineage>
        <taxon>Eukaryota</taxon>
        <taxon>Metazoa</taxon>
        <taxon>Ecdysozoa</taxon>
        <taxon>Nematoda</taxon>
        <taxon>Chromadorea</taxon>
        <taxon>Rhabditida</taxon>
        <taxon>Rhabditina</taxon>
        <taxon>Rhabditomorpha</taxon>
        <taxon>Strongyloidea</taxon>
        <taxon>Metastrongylidae</taxon>
        <taxon>Angiostrongylus</taxon>
    </lineage>
</organism>
<accession>A0A0R3Q017</accession>
<evidence type="ECO:0000313" key="4">
    <source>
        <dbReference type="Proteomes" id="UP000267027"/>
    </source>
</evidence>
<dbReference type="OrthoDB" id="20573at2759"/>
<dbReference type="STRING" id="334426.A0A0R3Q017"/>
<name>A0A0R3Q017_ANGCS</name>